<reference evidence="1 2" key="1">
    <citation type="journal article" date="2011" name="PLoS Pathog.">
        <title>Endophytic Life Strategies Decoded by Genome and Transcriptome Analyses of the Mutualistic Root Symbiont Piriformospora indica.</title>
        <authorList>
            <person name="Zuccaro A."/>
            <person name="Lahrmann U."/>
            <person name="Guldener U."/>
            <person name="Langen G."/>
            <person name="Pfiffi S."/>
            <person name="Biedenkopf D."/>
            <person name="Wong P."/>
            <person name="Samans B."/>
            <person name="Grimm C."/>
            <person name="Basiewicz M."/>
            <person name="Murat C."/>
            <person name="Martin F."/>
            <person name="Kogel K.H."/>
        </authorList>
    </citation>
    <scope>NUCLEOTIDE SEQUENCE [LARGE SCALE GENOMIC DNA]</scope>
    <source>
        <strain evidence="1 2">DSM 11827</strain>
    </source>
</reference>
<sequence length="385" mass="43717">MGTVHAIERLNGRTFEFTYVSLAMTRSTIEDEPLPLESSPGFELWTTFSRQCTKLHLDLRCNKARWVHLFPPFYALTHLEIINPANGVTSTMLARIDRGCPLISLKVMQLRTTTIIKFGSILGQLKRLYVSTRIQKLFGKLLPLLGNVEELSLRIPPILRRRVPLTAFYVPKNTILPNLTTLEAPGSLVGLLPPFVLKRITRLTVLRPSIMSLNSGHNEAENPPLLLPCLVHLTLCGVWEDLLSIDAPNLHQLVLESNSKVNEYQSKYALTRLRPSILRMTYLSSFCTVLSVVEDSEDSISPFKHVQELHIESFFSSGVDKDLIPALAKPILPQLKHLVITTPMNNEDVIKKWMSKMRMVADRRAEMGMQPLITTRFNVRDEKIF</sequence>
<evidence type="ECO:0000313" key="2">
    <source>
        <dbReference type="Proteomes" id="UP000007148"/>
    </source>
</evidence>
<dbReference type="Gene3D" id="3.80.10.10">
    <property type="entry name" value="Ribonuclease Inhibitor"/>
    <property type="match status" value="1"/>
</dbReference>
<protein>
    <recommendedName>
        <fullName evidence="3">F-box domain-containing protein</fullName>
    </recommendedName>
</protein>
<accession>G4TRZ3</accession>
<evidence type="ECO:0000313" key="1">
    <source>
        <dbReference type="EMBL" id="CCA74086.1"/>
    </source>
</evidence>
<dbReference type="Proteomes" id="UP000007148">
    <property type="component" value="Unassembled WGS sequence"/>
</dbReference>
<dbReference type="InParanoid" id="G4TRZ3"/>
<keyword evidence="2" id="KW-1185">Reference proteome</keyword>
<dbReference type="EMBL" id="CAFZ01000278">
    <property type="protein sequence ID" value="CCA74086.1"/>
    <property type="molecule type" value="Genomic_DNA"/>
</dbReference>
<dbReference type="OrthoDB" id="3299267at2759"/>
<dbReference type="HOGENOM" id="CLU_717889_0_0_1"/>
<gene>
    <name evidence="1" type="ORF">PIIN_08040</name>
</gene>
<dbReference type="AlphaFoldDB" id="G4TRZ3"/>
<name>G4TRZ3_SERID</name>
<proteinExistence type="predicted"/>
<evidence type="ECO:0008006" key="3">
    <source>
        <dbReference type="Google" id="ProtNLM"/>
    </source>
</evidence>
<organism evidence="1 2">
    <name type="scientific">Serendipita indica (strain DSM 11827)</name>
    <name type="common">Root endophyte fungus</name>
    <name type="synonym">Piriformospora indica</name>
    <dbReference type="NCBI Taxonomy" id="1109443"/>
    <lineage>
        <taxon>Eukaryota</taxon>
        <taxon>Fungi</taxon>
        <taxon>Dikarya</taxon>
        <taxon>Basidiomycota</taxon>
        <taxon>Agaricomycotina</taxon>
        <taxon>Agaricomycetes</taxon>
        <taxon>Sebacinales</taxon>
        <taxon>Serendipitaceae</taxon>
        <taxon>Serendipita</taxon>
    </lineage>
</organism>
<comment type="caution">
    <text evidence="1">The sequence shown here is derived from an EMBL/GenBank/DDBJ whole genome shotgun (WGS) entry which is preliminary data.</text>
</comment>
<dbReference type="SUPFAM" id="SSF52058">
    <property type="entry name" value="L domain-like"/>
    <property type="match status" value="1"/>
</dbReference>
<dbReference type="InterPro" id="IPR032675">
    <property type="entry name" value="LRR_dom_sf"/>
</dbReference>